<dbReference type="Proteomes" id="UP000015102">
    <property type="component" value="Unassembled WGS sequence"/>
</dbReference>
<dbReference type="InterPro" id="IPR029686">
    <property type="entry name" value="Malpha/m4/m2"/>
</dbReference>
<dbReference type="PANTHER" id="PTHR12254">
    <property type="entry name" value="ENHANCER OF SPLIT MALPHA PROTEIN"/>
    <property type="match status" value="1"/>
</dbReference>
<evidence type="ECO:0008006" key="3">
    <source>
        <dbReference type="Google" id="ProtNLM"/>
    </source>
</evidence>
<evidence type="ECO:0000313" key="2">
    <source>
        <dbReference type="Proteomes" id="UP000015102"/>
    </source>
</evidence>
<dbReference type="AlphaFoldDB" id="T1H7J1"/>
<accession>T1H7J1</accession>
<sequence>MSFIAREYRFDNSMTMKYQEILAVKGLKKVLKPIMKIIKKQQFNLKTIDDFQTDNDVNASWEDMQNENYANEMLEQRIFNEINQCEDDAAMYVVQGNRRHIVPVQKTQTFVPVNFVRTESGTFFWTSMETIQQQQFYSPRDRWAQA</sequence>
<dbReference type="GO" id="GO:0007219">
    <property type="term" value="P:Notch signaling pathway"/>
    <property type="evidence" value="ECO:0007669"/>
    <property type="project" value="InterPro"/>
</dbReference>
<dbReference type="EnsemblMetazoa" id="MESCA012728-RA">
    <property type="protein sequence ID" value="MESCA012728-PA"/>
    <property type="gene ID" value="MESCA012728"/>
</dbReference>
<dbReference type="Pfam" id="PF15952">
    <property type="entry name" value="ESM4"/>
    <property type="match status" value="1"/>
</dbReference>
<organism evidence="1 2">
    <name type="scientific">Megaselia scalaris</name>
    <name type="common">Humpbacked fly</name>
    <name type="synonym">Phora scalaris</name>
    <dbReference type="NCBI Taxonomy" id="36166"/>
    <lineage>
        <taxon>Eukaryota</taxon>
        <taxon>Metazoa</taxon>
        <taxon>Ecdysozoa</taxon>
        <taxon>Arthropoda</taxon>
        <taxon>Hexapoda</taxon>
        <taxon>Insecta</taxon>
        <taxon>Pterygota</taxon>
        <taxon>Neoptera</taxon>
        <taxon>Endopterygota</taxon>
        <taxon>Diptera</taxon>
        <taxon>Brachycera</taxon>
        <taxon>Muscomorpha</taxon>
        <taxon>Platypezoidea</taxon>
        <taxon>Phoridae</taxon>
        <taxon>Megaseliini</taxon>
        <taxon>Megaselia</taxon>
    </lineage>
</organism>
<keyword evidence="2" id="KW-1185">Reference proteome</keyword>
<reference evidence="2" key="1">
    <citation type="submission" date="2013-02" db="EMBL/GenBank/DDBJ databases">
        <authorList>
            <person name="Hughes D."/>
        </authorList>
    </citation>
    <scope>NUCLEOTIDE SEQUENCE</scope>
    <source>
        <strain>Durham</strain>
        <strain evidence="2">NC isolate 2 -- Noor lab</strain>
    </source>
</reference>
<name>T1H7J1_MEGSC</name>
<proteinExistence type="predicted"/>
<dbReference type="HOGENOM" id="CLU_106880_0_0_1"/>
<dbReference type="GO" id="GO:0007423">
    <property type="term" value="P:sensory organ development"/>
    <property type="evidence" value="ECO:0007669"/>
    <property type="project" value="InterPro"/>
</dbReference>
<protein>
    <recommendedName>
        <fullName evidence="3">Enhancer of split malpha protein</fullName>
    </recommendedName>
</protein>
<dbReference type="OMA" id="ADRDLCY"/>
<dbReference type="PANTHER" id="PTHR12254:SF0">
    <property type="entry name" value="BARBU-RELATED"/>
    <property type="match status" value="1"/>
</dbReference>
<evidence type="ECO:0000313" key="1">
    <source>
        <dbReference type="EnsemblMetazoa" id="MESCA012728-PA"/>
    </source>
</evidence>
<reference evidence="1" key="2">
    <citation type="submission" date="2015-06" db="UniProtKB">
        <authorList>
            <consortium name="EnsemblMetazoa"/>
        </authorList>
    </citation>
    <scope>IDENTIFICATION</scope>
</reference>